<accession>A0A0F9QPV3</accession>
<sequence>MLSVGFQLQRCRKPTERFGGIYRDVPRMLSVGFKPAARSLSSPPAGALAAGRRGVRDRRSVGPDDAHRARVDAPYGAGVIVDAYLIALGTEAVGPPGRIRVAALGVASLVPGAGLPLIGELDKRGAPLPSLPRAPMPPTAEVQEAVVQQTIFGVPVLAIDRYSGTDPAWVMLVRWDIPEGYTGDLHELALVSNSDSKTRYRITLASRDQNLPDKQIITPITLVWRRGVLPGGTSVSVEVRSTDGTTIAVEGHITGTVR</sequence>
<dbReference type="EMBL" id="LAZR01001451">
    <property type="protein sequence ID" value="KKN44459.1"/>
    <property type="molecule type" value="Genomic_DNA"/>
</dbReference>
<comment type="caution">
    <text evidence="2">The sequence shown here is derived from an EMBL/GenBank/DDBJ whole genome shotgun (WGS) entry which is preliminary data.</text>
</comment>
<name>A0A0F9QPV3_9ZZZZ</name>
<reference evidence="2" key="1">
    <citation type="journal article" date="2015" name="Nature">
        <title>Complex archaea that bridge the gap between prokaryotes and eukaryotes.</title>
        <authorList>
            <person name="Spang A."/>
            <person name="Saw J.H."/>
            <person name="Jorgensen S.L."/>
            <person name="Zaremba-Niedzwiedzka K."/>
            <person name="Martijn J."/>
            <person name="Lind A.E."/>
            <person name="van Eijk R."/>
            <person name="Schleper C."/>
            <person name="Guy L."/>
            <person name="Ettema T.J."/>
        </authorList>
    </citation>
    <scope>NUCLEOTIDE SEQUENCE</scope>
</reference>
<protein>
    <submittedName>
        <fullName evidence="2">Uncharacterized protein</fullName>
    </submittedName>
</protein>
<dbReference type="AlphaFoldDB" id="A0A0F9QPV3"/>
<evidence type="ECO:0000256" key="1">
    <source>
        <dbReference type="SAM" id="MobiDB-lite"/>
    </source>
</evidence>
<gene>
    <name evidence="2" type="ORF">LCGC14_0693060</name>
</gene>
<organism evidence="2">
    <name type="scientific">marine sediment metagenome</name>
    <dbReference type="NCBI Taxonomy" id="412755"/>
    <lineage>
        <taxon>unclassified sequences</taxon>
        <taxon>metagenomes</taxon>
        <taxon>ecological metagenomes</taxon>
    </lineage>
</organism>
<proteinExistence type="predicted"/>
<evidence type="ECO:0000313" key="2">
    <source>
        <dbReference type="EMBL" id="KKN44459.1"/>
    </source>
</evidence>
<feature type="region of interest" description="Disordered" evidence="1">
    <location>
        <begin position="41"/>
        <end position="67"/>
    </location>
</feature>
<feature type="compositionally biased region" description="Basic and acidic residues" evidence="1">
    <location>
        <begin position="57"/>
        <end position="67"/>
    </location>
</feature>
<feature type="compositionally biased region" description="Low complexity" evidence="1">
    <location>
        <begin position="41"/>
        <end position="52"/>
    </location>
</feature>